<protein>
    <recommendedName>
        <fullName evidence="2">RHD domain-containing protein</fullName>
    </recommendedName>
</protein>
<evidence type="ECO:0000313" key="4">
    <source>
        <dbReference type="Proteomes" id="UP000494165"/>
    </source>
</evidence>
<dbReference type="InterPro" id="IPR008967">
    <property type="entry name" value="p53-like_TF_DNA-bd_sf"/>
</dbReference>
<accession>A0A8S1CPC6</accession>
<evidence type="ECO:0000256" key="1">
    <source>
        <dbReference type="PROSITE-ProRule" id="PRU00023"/>
    </source>
</evidence>
<dbReference type="InterPro" id="IPR000451">
    <property type="entry name" value="NFkB/Dor"/>
</dbReference>
<evidence type="ECO:0000313" key="3">
    <source>
        <dbReference type="EMBL" id="CAB3370721.1"/>
    </source>
</evidence>
<dbReference type="Pfam" id="PF00554">
    <property type="entry name" value="RHD_DNA_bind"/>
    <property type="match status" value="1"/>
</dbReference>
<dbReference type="GO" id="GO:0048731">
    <property type="term" value="P:system development"/>
    <property type="evidence" value="ECO:0007669"/>
    <property type="project" value="UniProtKB-ARBA"/>
</dbReference>
<dbReference type="InterPro" id="IPR002110">
    <property type="entry name" value="Ankyrin_rpt"/>
</dbReference>
<dbReference type="PROSITE" id="PS50297">
    <property type="entry name" value="ANK_REP_REGION"/>
    <property type="match status" value="3"/>
</dbReference>
<dbReference type="InterPro" id="IPR013783">
    <property type="entry name" value="Ig-like_fold"/>
</dbReference>
<dbReference type="InterPro" id="IPR032397">
    <property type="entry name" value="RHD_dimer"/>
</dbReference>
<dbReference type="SMART" id="SM00248">
    <property type="entry name" value="ANK"/>
    <property type="match status" value="3"/>
</dbReference>
<dbReference type="OrthoDB" id="10254686at2759"/>
<dbReference type="InterPro" id="IPR014756">
    <property type="entry name" value="Ig_E-set"/>
</dbReference>
<dbReference type="GO" id="GO:0048468">
    <property type="term" value="P:cell development"/>
    <property type="evidence" value="ECO:0007669"/>
    <property type="project" value="UniProtKB-ARBA"/>
</dbReference>
<dbReference type="InterPro" id="IPR011539">
    <property type="entry name" value="RHD_DNA_bind_dom"/>
</dbReference>
<dbReference type="PROSITE" id="PS50088">
    <property type="entry name" value="ANK_REPEAT"/>
    <property type="match status" value="3"/>
</dbReference>
<proteinExistence type="predicted"/>
<dbReference type="InterPro" id="IPR036770">
    <property type="entry name" value="Ankyrin_rpt-contain_sf"/>
</dbReference>
<dbReference type="Gene3D" id="2.60.40.340">
    <property type="entry name" value="Rel homology domain (RHD), DNA-binding domain"/>
    <property type="match status" value="1"/>
</dbReference>
<dbReference type="Pfam" id="PF00023">
    <property type="entry name" value="Ank"/>
    <property type="match status" value="1"/>
</dbReference>
<dbReference type="SUPFAM" id="SSF81296">
    <property type="entry name" value="E set domains"/>
    <property type="match status" value="1"/>
</dbReference>
<dbReference type="SUPFAM" id="SSF48403">
    <property type="entry name" value="Ankyrin repeat"/>
    <property type="match status" value="1"/>
</dbReference>
<sequence>MTNFQKKEELNDHGGPLAIGDFRRTDQHLQIQKTFPTVRLWGCQEPAAAIRCTLATVGEDKEHPNLLVSRKKNENVKEPHIQEVNEESNWEAKFKLGILSTTRKEANKVLMAKKIRRRHECGVVHPPSPKDKKQIEKEAVCEAKAVNLNAVRLRFEAVNPINNSPLMDCYGNPLVVFSTPILNTKCAANKELKITKASVTSGTCYGNTEVMLFVDKVNKRDVKIRFFEEDDEGETIWQAFGTFNECDVHYQYGIVFFTPQYRNLNLQNHVDVFYELVRPSDDSKSTAIPFTYLPDLLGCPCKKRKFEDDLDLDTDQLMSSITFERNALNKVEDEVFPDIEMPSNTCSRELSSNNESEFDELLPDIESLLSAIEADGASRTMSSFKHSTEEKIQERIWLAIVEENIASLTELTIKHQGEAKYLFAEFNNSGQSAIHLATTTGNQEIVSFLLSHEVDASIAEKSGGLTPLHIAARGGDEACVKLLVREAASSIDARDWKGLTALHYAAGTGHRSICEILLDAESDPETLNLEGLTPFEIAEGNEALEQLFRKYSDNLEDQISVMKIES</sequence>
<dbReference type="GO" id="GO:0000981">
    <property type="term" value="F:DNA-binding transcription factor activity, RNA polymerase II-specific"/>
    <property type="evidence" value="ECO:0007669"/>
    <property type="project" value="TreeGrafter"/>
</dbReference>
<reference evidence="3 4" key="1">
    <citation type="submission" date="2020-04" db="EMBL/GenBank/DDBJ databases">
        <authorList>
            <person name="Alioto T."/>
            <person name="Alioto T."/>
            <person name="Gomez Garrido J."/>
        </authorList>
    </citation>
    <scope>NUCLEOTIDE SEQUENCE [LARGE SCALE GENOMIC DNA]</scope>
</reference>
<dbReference type="SMART" id="SM00429">
    <property type="entry name" value="IPT"/>
    <property type="match status" value="1"/>
</dbReference>
<dbReference type="InterPro" id="IPR002909">
    <property type="entry name" value="IPT_dom"/>
</dbReference>
<dbReference type="SUPFAM" id="SSF49417">
    <property type="entry name" value="p53-like transcription factors"/>
    <property type="match status" value="1"/>
</dbReference>
<dbReference type="Gene3D" id="1.25.40.20">
    <property type="entry name" value="Ankyrin repeat-containing domain"/>
    <property type="match status" value="1"/>
</dbReference>
<dbReference type="PANTHER" id="PTHR24169:SF28">
    <property type="entry name" value="NUCLEAR FACTOR NF-KAPPA-B P110 SUBUNIT"/>
    <property type="match status" value="1"/>
</dbReference>
<feature type="repeat" description="ANK" evidence="1">
    <location>
        <begin position="429"/>
        <end position="461"/>
    </location>
</feature>
<dbReference type="InterPro" id="IPR037059">
    <property type="entry name" value="RHD_DNA_bind_dom_sf"/>
</dbReference>
<dbReference type="AlphaFoldDB" id="A0A8S1CPC6"/>
<evidence type="ECO:0000259" key="2">
    <source>
        <dbReference type="PROSITE" id="PS50254"/>
    </source>
</evidence>
<gene>
    <name evidence="3" type="ORF">CLODIP_2_CD04502</name>
</gene>
<feature type="domain" description="RHD" evidence="2">
    <location>
        <begin position="1"/>
        <end position="188"/>
    </location>
</feature>
<dbReference type="Pfam" id="PF16179">
    <property type="entry name" value="RHD_dimer"/>
    <property type="match status" value="1"/>
</dbReference>
<dbReference type="GO" id="GO:0005737">
    <property type="term" value="C:cytoplasm"/>
    <property type="evidence" value="ECO:0007669"/>
    <property type="project" value="InterPro"/>
</dbReference>
<dbReference type="EMBL" id="CADEPI010000054">
    <property type="protein sequence ID" value="CAB3370721.1"/>
    <property type="molecule type" value="Genomic_DNA"/>
</dbReference>
<dbReference type="PANTHER" id="PTHR24169">
    <property type="entry name" value="NUCLEAR FACTOR NF-KAPPA-B PROTEIN"/>
    <property type="match status" value="1"/>
</dbReference>
<dbReference type="Pfam" id="PF12796">
    <property type="entry name" value="Ank_2"/>
    <property type="match status" value="1"/>
</dbReference>
<organism evidence="3 4">
    <name type="scientific">Cloeon dipterum</name>
    <dbReference type="NCBI Taxonomy" id="197152"/>
    <lineage>
        <taxon>Eukaryota</taxon>
        <taxon>Metazoa</taxon>
        <taxon>Ecdysozoa</taxon>
        <taxon>Arthropoda</taxon>
        <taxon>Hexapoda</taxon>
        <taxon>Insecta</taxon>
        <taxon>Pterygota</taxon>
        <taxon>Palaeoptera</taxon>
        <taxon>Ephemeroptera</taxon>
        <taxon>Pisciforma</taxon>
        <taxon>Baetidae</taxon>
        <taxon>Cloeon</taxon>
    </lineage>
</organism>
<feature type="repeat" description="ANK" evidence="1">
    <location>
        <begin position="463"/>
        <end position="489"/>
    </location>
</feature>
<keyword evidence="1" id="KW-0040">ANK repeat</keyword>
<dbReference type="Gene3D" id="2.60.40.10">
    <property type="entry name" value="Immunoglobulins"/>
    <property type="match status" value="1"/>
</dbReference>
<dbReference type="PRINTS" id="PR00057">
    <property type="entry name" value="NFKBTNSCPFCT"/>
</dbReference>
<name>A0A8S1CPC6_9INSE</name>
<comment type="caution">
    <text evidence="3">The sequence shown here is derived from an EMBL/GenBank/DDBJ whole genome shotgun (WGS) entry which is preliminary data.</text>
</comment>
<dbReference type="GO" id="GO:0000978">
    <property type="term" value="F:RNA polymerase II cis-regulatory region sequence-specific DNA binding"/>
    <property type="evidence" value="ECO:0007669"/>
    <property type="project" value="TreeGrafter"/>
</dbReference>
<dbReference type="PROSITE" id="PS50254">
    <property type="entry name" value="REL_2"/>
    <property type="match status" value="1"/>
</dbReference>
<keyword evidence="4" id="KW-1185">Reference proteome</keyword>
<feature type="repeat" description="ANK" evidence="1">
    <location>
        <begin position="497"/>
        <end position="529"/>
    </location>
</feature>
<dbReference type="Proteomes" id="UP000494165">
    <property type="component" value="Unassembled WGS sequence"/>
</dbReference>